<dbReference type="InParanoid" id="A0A1B1YUI1"/>
<dbReference type="Gene3D" id="2.40.160.20">
    <property type="match status" value="1"/>
</dbReference>
<keyword evidence="4" id="KW-0812">Transmembrane</keyword>
<evidence type="ECO:0000256" key="1">
    <source>
        <dbReference type="ARBA" id="ARBA00004571"/>
    </source>
</evidence>
<dbReference type="STRING" id="1810504.PG2T_10145"/>
<evidence type="ECO:0000256" key="3">
    <source>
        <dbReference type="ARBA" id="ARBA00022452"/>
    </source>
</evidence>
<dbReference type="CDD" id="cd07185">
    <property type="entry name" value="OmpA_C-like"/>
    <property type="match status" value="1"/>
</dbReference>
<dbReference type="GO" id="GO:0009279">
    <property type="term" value="C:cell outer membrane"/>
    <property type="evidence" value="ECO:0007669"/>
    <property type="project" value="UniProtKB-SubCell"/>
</dbReference>
<keyword evidence="14" id="KW-1185">Reference proteome</keyword>
<dbReference type="PRINTS" id="PR01021">
    <property type="entry name" value="OMPADOMAIN"/>
</dbReference>
<evidence type="ECO:0000256" key="2">
    <source>
        <dbReference type="ARBA" id="ARBA00022448"/>
    </source>
</evidence>
<keyword evidence="2" id="KW-0813">Transport</keyword>
<evidence type="ECO:0000256" key="8">
    <source>
        <dbReference type="ARBA" id="ARBA00023136"/>
    </source>
</evidence>
<feature type="chain" id="PRO_5008533076" description="OmpA-like domain-containing protein" evidence="11">
    <location>
        <begin position="23"/>
        <end position="330"/>
    </location>
</feature>
<dbReference type="FunCoup" id="A0A1B1YUI1">
    <property type="interactions" value="144"/>
</dbReference>
<dbReference type="InterPro" id="IPR011250">
    <property type="entry name" value="OMP/PagP_B-barrel"/>
</dbReference>
<dbReference type="PANTHER" id="PTHR30329">
    <property type="entry name" value="STATOR ELEMENT OF FLAGELLAR MOTOR COMPLEX"/>
    <property type="match status" value="1"/>
</dbReference>
<dbReference type="InterPro" id="IPR050330">
    <property type="entry name" value="Bact_OuterMem_StrucFunc"/>
</dbReference>
<dbReference type="GO" id="GO:0046930">
    <property type="term" value="C:pore complex"/>
    <property type="evidence" value="ECO:0007669"/>
    <property type="project" value="UniProtKB-KW"/>
</dbReference>
<keyword evidence="9" id="KW-0998">Cell outer membrane</keyword>
<dbReference type="InterPro" id="IPR006665">
    <property type="entry name" value="OmpA-like"/>
</dbReference>
<protein>
    <recommendedName>
        <fullName evidence="12">OmpA-like domain-containing protein</fullName>
    </recommendedName>
</protein>
<dbReference type="GO" id="GO:0015288">
    <property type="term" value="F:porin activity"/>
    <property type="evidence" value="ECO:0007669"/>
    <property type="project" value="UniProtKB-KW"/>
</dbReference>
<gene>
    <name evidence="13" type="ORF">PG2T_10145</name>
</gene>
<dbReference type="PROSITE" id="PS51123">
    <property type="entry name" value="OMPA_2"/>
    <property type="match status" value="1"/>
</dbReference>
<keyword evidence="3" id="KW-1134">Transmembrane beta strand</keyword>
<evidence type="ECO:0000313" key="14">
    <source>
        <dbReference type="Proteomes" id="UP000092952"/>
    </source>
</evidence>
<keyword evidence="8 10" id="KW-0472">Membrane</keyword>
<dbReference type="EMBL" id="CP014671">
    <property type="protein sequence ID" value="ANX04504.1"/>
    <property type="molecule type" value="Genomic_DNA"/>
</dbReference>
<proteinExistence type="predicted"/>
<dbReference type="Gene3D" id="3.30.1330.60">
    <property type="entry name" value="OmpA-like domain"/>
    <property type="match status" value="1"/>
</dbReference>
<evidence type="ECO:0000313" key="13">
    <source>
        <dbReference type="EMBL" id="ANX04504.1"/>
    </source>
</evidence>
<dbReference type="GO" id="GO:0006811">
    <property type="term" value="P:monoatomic ion transport"/>
    <property type="evidence" value="ECO:0007669"/>
    <property type="project" value="UniProtKB-KW"/>
</dbReference>
<organism evidence="13 14">
    <name type="scientific">Immundisolibacter cernigliae</name>
    <dbReference type="NCBI Taxonomy" id="1810504"/>
    <lineage>
        <taxon>Bacteria</taxon>
        <taxon>Pseudomonadati</taxon>
        <taxon>Pseudomonadota</taxon>
        <taxon>Gammaproteobacteria</taxon>
        <taxon>Immundisolibacterales</taxon>
        <taxon>Immundisolibacteraceae</taxon>
        <taxon>Immundisolibacter</taxon>
    </lineage>
</organism>
<comment type="subcellular location">
    <subcellularLocation>
        <location evidence="1">Cell outer membrane</location>
        <topology evidence="1">Multi-pass membrane protein</topology>
    </subcellularLocation>
</comment>
<dbReference type="Pfam" id="PF00691">
    <property type="entry name" value="OmpA"/>
    <property type="match status" value="1"/>
</dbReference>
<accession>A0A1B1YUI1</accession>
<dbReference type="AlphaFoldDB" id="A0A1B1YUI1"/>
<dbReference type="KEGG" id="gbi:PG2T_10145"/>
<dbReference type="InterPro" id="IPR006690">
    <property type="entry name" value="OMPA-like_CS"/>
</dbReference>
<evidence type="ECO:0000256" key="4">
    <source>
        <dbReference type="ARBA" id="ARBA00022692"/>
    </source>
</evidence>
<feature type="domain" description="OmpA-like" evidence="12">
    <location>
        <begin position="214"/>
        <end position="330"/>
    </location>
</feature>
<dbReference type="PROSITE" id="PS01068">
    <property type="entry name" value="OMPA_1"/>
    <property type="match status" value="1"/>
</dbReference>
<evidence type="ECO:0000256" key="5">
    <source>
        <dbReference type="ARBA" id="ARBA00022729"/>
    </source>
</evidence>
<dbReference type="OrthoDB" id="9805832at2"/>
<evidence type="ECO:0000256" key="10">
    <source>
        <dbReference type="PROSITE-ProRule" id="PRU00473"/>
    </source>
</evidence>
<feature type="signal peptide" evidence="11">
    <location>
        <begin position="1"/>
        <end position="22"/>
    </location>
</feature>
<dbReference type="PANTHER" id="PTHR30329:SF21">
    <property type="entry name" value="LIPOPROTEIN YIAD-RELATED"/>
    <property type="match status" value="1"/>
</dbReference>
<keyword evidence="6" id="KW-0406">Ion transport</keyword>
<dbReference type="InterPro" id="IPR006664">
    <property type="entry name" value="OMP_bac"/>
</dbReference>
<name>A0A1B1YUI1_9GAMM</name>
<evidence type="ECO:0000256" key="7">
    <source>
        <dbReference type="ARBA" id="ARBA00023114"/>
    </source>
</evidence>
<dbReference type="InterPro" id="IPR036737">
    <property type="entry name" value="OmpA-like_sf"/>
</dbReference>
<evidence type="ECO:0000259" key="12">
    <source>
        <dbReference type="PROSITE" id="PS51123"/>
    </source>
</evidence>
<dbReference type="InterPro" id="IPR027385">
    <property type="entry name" value="Beta-barrel_OMP"/>
</dbReference>
<reference evidence="14" key="1">
    <citation type="submission" date="2016-03" db="EMBL/GenBank/DDBJ databases">
        <title>Complete genome sequence of Solimmundus cernigliae, representing a novel lineage of polycyclic aromatic hydrocarbon degraders within the Gammaproteobacteria.</title>
        <authorList>
            <person name="Singleton D.R."/>
            <person name="Dickey A.N."/>
            <person name="Scholl E.H."/>
            <person name="Wright F.A."/>
            <person name="Aitken M.D."/>
        </authorList>
    </citation>
    <scope>NUCLEOTIDE SEQUENCE [LARGE SCALE GENOMIC DNA]</scope>
    <source>
        <strain evidence="14">TR3.2</strain>
    </source>
</reference>
<sequence>MTNKKQLLVAAGLAALSSGVLAETLDERVYLNLGLSYSILDSDRDVSPVEVENAPGGFIGVGKAINDWLNLELNLKGQNADLDGAGGSWNQYGASIDGLFFFNRSPAFAPFAVLSAGVLQSDLSGVKKDTAPVAEAGLGFMHDVDDDGAKLRVEARHRWDFADINIPGGNSTYNDWILMAGVTIPIGARPQSAPEPRPVVTMAEPTPPPAPAPVTETVVLKGVNFCFDCDTLSGEAQAILDGDAMAIVQHHPNATFEVAGHTDAVGSDAYNQSLSQRRAGSVSAYLVEKGVDASRMTAVGYGESQPVADNSTEAGRAENRRVELRITEMR</sequence>
<evidence type="ECO:0000256" key="6">
    <source>
        <dbReference type="ARBA" id="ARBA00023065"/>
    </source>
</evidence>
<dbReference type="Proteomes" id="UP000092952">
    <property type="component" value="Chromosome"/>
</dbReference>
<keyword evidence="5 11" id="KW-0732">Signal</keyword>
<dbReference type="SUPFAM" id="SSF56925">
    <property type="entry name" value="OMPA-like"/>
    <property type="match status" value="1"/>
</dbReference>
<evidence type="ECO:0000256" key="11">
    <source>
        <dbReference type="SAM" id="SignalP"/>
    </source>
</evidence>
<dbReference type="Pfam" id="PF13505">
    <property type="entry name" value="OMP_b-brl"/>
    <property type="match status" value="1"/>
</dbReference>
<dbReference type="SUPFAM" id="SSF103088">
    <property type="entry name" value="OmpA-like"/>
    <property type="match status" value="1"/>
</dbReference>
<dbReference type="RefSeq" id="WP_068804830.1">
    <property type="nucleotide sequence ID" value="NZ_CP014671.1"/>
</dbReference>
<evidence type="ECO:0000256" key="9">
    <source>
        <dbReference type="ARBA" id="ARBA00023237"/>
    </source>
</evidence>
<keyword evidence="7" id="KW-0626">Porin</keyword>